<feature type="domain" description="F-box" evidence="2">
    <location>
        <begin position="252"/>
        <end position="298"/>
    </location>
</feature>
<evidence type="ECO:0000256" key="1">
    <source>
        <dbReference type="SAM" id="MobiDB-lite"/>
    </source>
</evidence>
<gene>
    <name evidence="3" type="ORF">FB567DRAFT_616471</name>
</gene>
<dbReference type="PROSITE" id="PS50181">
    <property type="entry name" value="FBOX"/>
    <property type="match status" value="1"/>
</dbReference>
<dbReference type="InterPro" id="IPR036047">
    <property type="entry name" value="F-box-like_dom_sf"/>
</dbReference>
<feature type="region of interest" description="Disordered" evidence="1">
    <location>
        <begin position="220"/>
        <end position="245"/>
    </location>
</feature>
<dbReference type="OrthoDB" id="3743754at2759"/>
<dbReference type="CDD" id="cd09917">
    <property type="entry name" value="F-box_SF"/>
    <property type="match status" value="1"/>
</dbReference>
<name>A0A8K0RE07_9PLEO</name>
<evidence type="ECO:0000313" key="4">
    <source>
        <dbReference type="Proteomes" id="UP000813461"/>
    </source>
</evidence>
<protein>
    <recommendedName>
        <fullName evidence="2">F-box domain-containing protein</fullName>
    </recommendedName>
</protein>
<keyword evidence="4" id="KW-1185">Reference proteome</keyword>
<accession>A0A8K0RE07</accession>
<dbReference type="Proteomes" id="UP000813461">
    <property type="component" value="Unassembled WGS sequence"/>
</dbReference>
<comment type="caution">
    <text evidence="3">The sequence shown here is derived from an EMBL/GenBank/DDBJ whole genome shotgun (WGS) entry which is preliminary data.</text>
</comment>
<evidence type="ECO:0000313" key="3">
    <source>
        <dbReference type="EMBL" id="KAH7091093.1"/>
    </source>
</evidence>
<dbReference type="Pfam" id="PF24539">
    <property type="entry name" value="DUF7600"/>
    <property type="match status" value="1"/>
</dbReference>
<dbReference type="InterPro" id="IPR056021">
    <property type="entry name" value="DUF7600"/>
</dbReference>
<dbReference type="SUPFAM" id="SSF81383">
    <property type="entry name" value="F-box domain"/>
    <property type="match status" value="1"/>
</dbReference>
<reference evidence="3" key="1">
    <citation type="journal article" date="2021" name="Nat. Commun.">
        <title>Genetic determinants of endophytism in the Arabidopsis root mycobiome.</title>
        <authorList>
            <person name="Mesny F."/>
            <person name="Miyauchi S."/>
            <person name="Thiergart T."/>
            <person name="Pickel B."/>
            <person name="Atanasova L."/>
            <person name="Karlsson M."/>
            <person name="Huettel B."/>
            <person name="Barry K.W."/>
            <person name="Haridas S."/>
            <person name="Chen C."/>
            <person name="Bauer D."/>
            <person name="Andreopoulos W."/>
            <person name="Pangilinan J."/>
            <person name="LaButti K."/>
            <person name="Riley R."/>
            <person name="Lipzen A."/>
            <person name="Clum A."/>
            <person name="Drula E."/>
            <person name="Henrissat B."/>
            <person name="Kohler A."/>
            <person name="Grigoriev I.V."/>
            <person name="Martin F.M."/>
            <person name="Hacquard S."/>
        </authorList>
    </citation>
    <scope>NUCLEOTIDE SEQUENCE</scope>
    <source>
        <strain evidence="3">MPI-SDFR-AT-0120</strain>
    </source>
</reference>
<dbReference type="AlphaFoldDB" id="A0A8K0RE07"/>
<dbReference type="InterPro" id="IPR001810">
    <property type="entry name" value="F-box_dom"/>
</dbReference>
<sequence length="571" mass="63867">MCAAACVSEALLRQQTAARSHDQLRYQSECSPMFHCTLCGAASCVDIHDEPDEIVGRAWLNNVRAILIDGTHYLNPQLSNVAYRNVSRREIPLPRDHGCHTELAMLRWAAPTLLPDGTLPPDSAVSGYIVHENCWKLLLWALYPRSVNIQTLNLFLRSFGTMPECQVVAWGHTYGGLFASNDADNWTIHPRNERGYAVGTRIWEANPFIVENDRIRDQLTSQSSKGSQVQSKCEEQSVASGGPHSLVSGDGQDCFEDLPPELLEIIIMFLPSADVLHAKLASRAMARLQLSKAFWYSRFWPGQDFEYLIEPLLHKAGAITDTQFSDPKTVYDFLSMEPESLVLANRRRIHELLRPIASGLQYFASHEKKFGTTEPSGRALASLWQPELEDEDTARWECAYGELLDSELQPYHFGCRPLFKRLIVLGEDVVAVHVSVLPFHNGVTYVTGLRFCLADDTEETIGYILQGKETVMQTGGVLRGFYVVTSNRGIHGLSILNKGGRIAATAGLKKEFGGRRLGWGESVRKVKAYFDGMKMVYLAVPSYIHNGTGPYSLWKQARQYLEIASLPKSLS</sequence>
<dbReference type="EMBL" id="JAGMVJ010000004">
    <property type="protein sequence ID" value="KAH7091093.1"/>
    <property type="molecule type" value="Genomic_DNA"/>
</dbReference>
<evidence type="ECO:0000259" key="2">
    <source>
        <dbReference type="PROSITE" id="PS50181"/>
    </source>
</evidence>
<proteinExistence type="predicted"/>
<feature type="compositionally biased region" description="Low complexity" evidence="1">
    <location>
        <begin position="221"/>
        <end position="231"/>
    </location>
</feature>
<organism evidence="3 4">
    <name type="scientific">Paraphoma chrysanthemicola</name>
    <dbReference type="NCBI Taxonomy" id="798071"/>
    <lineage>
        <taxon>Eukaryota</taxon>
        <taxon>Fungi</taxon>
        <taxon>Dikarya</taxon>
        <taxon>Ascomycota</taxon>
        <taxon>Pezizomycotina</taxon>
        <taxon>Dothideomycetes</taxon>
        <taxon>Pleosporomycetidae</taxon>
        <taxon>Pleosporales</taxon>
        <taxon>Pleosporineae</taxon>
        <taxon>Phaeosphaeriaceae</taxon>
        <taxon>Paraphoma</taxon>
    </lineage>
</organism>